<gene>
    <name evidence="1" type="ORF">jaqu_26660</name>
</gene>
<dbReference type="RefSeq" id="WP_043919462.1">
    <property type="nucleotide sequence ID" value="NZ_FZPF01000009.1"/>
</dbReference>
<protein>
    <submittedName>
        <fullName evidence="1">Uncharacterized protein</fullName>
    </submittedName>
</protein>
<proteinExistence type="predicted"/>
<dbReference type="EMBL" id="JYFE01000048">
    <property type="protein sequence ID" value="KIT15569.1"/>
    <property type="molecule type" value="Genomic_DNA"/>
</dbReference>
<evidence type="ECO:0000313" key="2">
    <source>
        <dbReference type="Proteomes" id="UP000032232"/>
    </source>
</evidence>
<organism evidence="1 2">
    <name type="scientific">Jannaschia aquimarina</name>
    <dbReference type="NCBI Taxonomy" id="935700"/>
    <lineage>
        <taxon>Bacteria</taxon>
        <taxon>Pseudomonadati</taxon>
        <taxon>Pseudomonadota</taxon>
        <taxon>Alphaproteobacteria</taxon>
        <taxon>Rhodobacterales</taxon>
        <taxon>Roseobacteraceae</taxon>
        <taxon>Jannaschia</taxon>
    </lineage>
</organism>
<sequence>MAADDEVETESGARLVPAGKRPQANDLATILDGRYVTWLTANATWTDLIRDEDAIGTVEYGEVTANLRKARDAASRTPPRCTDDLAALLHIWWDEYGLYLRDDDLDLPDEAHDPAPLFIARMWRAATGLDGWPRQIVGTPEGSP</sequence>
<dbReference type="AlphaFoldDB" id="A0A0D1ECW1"/>
<evidence type="ECO:0000313" key="1">
    <source>
        <dbReference type="EMBL" id="KIT15569.1"/>
    </source>
</evidence>
<dbReference type="STRING" id="935700.jaqu_26660"/>
<accession>A0A0D1ECW1</accession>
<keyword evidence="2" id="KW-1185">Reference proteome</keyword>
<dbReference type="PATRIC" id="fig|935700.4.peg.2756"/>
<dbReference type="Proteomes" id="UP000032232">
    <property type="component" value="Unassembled WGS sequence"/>
</dbReference>
<name>A0A0D1ECW1_9RHOB</name>
<comment type="caution">
    <text evidence="1">The sequence shown here is derived from an EMBL/GenBank/DDBJ whole genome shotgun (WGS) entry which is preliminary data.</text>
</comment>
<reference evidence="1 2" key="1">
    <citation type="submission" date="2015-02" db="EMBL/GenBank/DDBJ databases">
        <title>Genome Sequence of Jannaschia aquimarina DSM28248, a member of the Roseobacter clade.</title>
        <authorList>
            <person name="Voget S."/>
            <person name="Daniel R."/>
        </authorList>
    </citation>
    <scope>NUCLEOTIDE SEQUENCE [LARGE SCALE GENOMIC DNA]</scope>
    <source>
        <strain evidence="1 2">GSW-M26</strain>
    </source>
</reference>